<protein>
    <recommendedName>
        <fullName evidence="1">ABM domain-containing protein</fullName>
    </recommendedName>
</protein>
<dbReference type="EMBL" id="LBIC01000006">
    <property type="protein sequence ID" value="KKW91681.1"/>
    <property type="molecule type" value="Genomic_DNA"/>
</dbReference>
<comment type="caution">
    <text evidence="2">The sequence shown here is derived from an EMBL/GenBank/DDBJ whole genome shotgun (WGS) entry which is preliminary data.</text>
</comment>
<dbReference type="SUPFAM" id="SSF54909">
    <property type="entry name" value="Dimeric alpha+beta barrel"/>
    <property type="match status" value="1"/>
</dbReference>
<organism evidence="2 3">
    <name type="scientific">Sphingobium chungbukense</name>
    <dbReference type="NCBI Taxonomy" id="56193"/>
    <lineage>
        <taxon>Bacteria</taxon>
        <taxon>Pseudomonadati</taxon>
        <taxon>Pseudomonadota</taxon>
        <taxon>Alphaproteobacteria</taxon>
        <taxon>Sphingomonadales</taxon>
        <taxon>Sphingomonadaceae</taxon>
        <taxon>Sphingobium</taxon>
    </lineage>
</organism>
<evidence type="ECO:0000313" key="3">
    <source>
        <dbReference type="Proteomes" id="UP000033874"/>
    </source>
</evidence>
<dbReference type="Pfam" id="PF03992">
    <property type="entry name" value="ABM"/>
    <property type="match status" value="1"/>
</dbReference>
<dbReference type="Gene3D" id="3.30.70.100">
    <property type="match status" value="1"/>
</dbReference>
<keyword evidence="3" id="KW-1185">Reference proteome</keyword>
<dbReference type="PATRIC" id="fig|56193.3.peg.3009"/>
<dbReference type="STRING" id="56193.YP76_14405"/>
<dbReference type="PROSITE" id="PS51725">
    <property type="entry name" value="ABM"/>
    <property type="match status" value="1"/>
</dbReference>
<dbReference type="Proteomes" id="UP000033874">
    <property type="component" value="Unassembled WGS sequence"/>
</dbReference>
<proteinExistence type="predicted"/>
<dbReference type="InterPro" id="IPR011008">
    <property type="entry name" value="Dimeric_a/b-barrel"/>
</dbReference>
<dbReference type="AlphaFoldDB" id="A0A0M3ARY2"/>
<evidence type="ECO:0000313" key="2">
    <source>
        <dbReference type="EMBL" id="KKW91681.1"/>
    </source>
</evidence>
<accession>A0A0M3ARY2</accession>
<dbReference type="InterPro" id="IPR007138">
    <property type="entry name" value="ABM_dom"/>
</dbReference>
<evidence type="ECO:0000259" key="1">
    <source>
        <dbReference type="PROSITE" id="PS51725"/>
    </source>
</evidence>
<sequence length="99" mass="11414">MVIENAVIAVAPDHAPAFEQAVGECVEIFRAADGCLGMALDRIVDQPGRYRLLIKWESKAHHAPQFWESPGFRQWRTHVAHFFLETPMLEYNEPVENYF</sequence>
<feature type="domain" description="ABM" evidence="1">
    <location>
        <begin position="2"/>
        <end position="92"/>
    </location>
</feature>
<name>A0A0M3ARY2_9SPHN</name>
<gene>
    <name evidence="2" type="ORF">YP76_14405</name>
</gene>
<reference evidence="2 3" key="1">
    <citation type="submission" date="2015-04" db="EMBL/GenBank/DDBJ databases">
        <title>Genome sequence of aromatic hydrocarbons-degrading Sphingobium chungbukense DJ77.</title>
        <authorList>
            <person name="Kim Y.-C."/>
            <person name="Chae J.-C."/>
        </authorList>
    </citation>
    <scope>NUCLEOTIDE SEQUENCE [LARGE SCALE GENOMIC DNA]</scope>
    <source>
        <strain evidence="2 3">DJ77</strain>
    </source>
</reference>